<organism evidence="2 3">
    <name type="scientific">Acetobacter orientalis</name>
    <dbReference type="NCBI Taxonomy" id="146474"/>
    <lineage>
        <taxon>Bacteria</taxon>
        <taxon>Pseudomonadati</taxon>
        <taxon>Pseudomonadota</taxon>
        <taxon>Alphaproteobacteria</taxon>
        <taxon>Acetobacterales</taxon>
        <taxon>Acetobacteraceae</taxon>
        <taxon>Acetobacter</taxon>
    </lineage>
</organism>
<evidence type="ECO:0000256" key="1">
    <source>
        <dbReference type="SAM" id="Phobius"/>
    </source>
</evidence>
<keyword evidence="1" id="KW-0812">Transmembrane</keyword>
<reference evidence="2 3" key="1">
    <citation type="submission" date="2012-11" db="EMBL/GenBank/DDBJ databases">
        <title>Whole genome sequence of Acetobacter orientalis 21F-2.</title>
        <authorList>
            <person name="Azuma Y."/>
            <person name="Higashiura N."/>
            <person name="Hirakawa H."/>
            <person name="Matsushita K."/>
        </authorList>
    </citation>
    <scope>NUCLEOTIDE SEQUENCE [LARGE SCALE GENOMIC DNA]</scope>
    <source>
        <strain evidence="2 3">21F-2</strain>
    </source>
</reference>
<evidence type="ECO:0000313" key="3">
    <source>
        <dbReference type="Proteomes" id="UP000032670"/>
    </source>
</evidence>
<dbReference type="STRING" id="1231341.Abor_012_028"/>
<dbReference type="RefSeq" id="WP_048840743.1">
    <property type="nucleotide sequence ID" value="NZ_BAMX01000012.1"/>
</dbReference>
<comment type="caution">
    <text evidence="2">The sequence shown here is derived from an EMBL/GenBank/DDBJ whole genome shotgun (WGS) entry which is preliminary data.</text>
</comment>
<accession>A0A0D6NI29</accession>
<name>A0A0D6NI29_9PROT</name>
<keyword evidence="3" id="KW-1185">Reference proteome</keyword>
<keyword evidence="1" id="KW-0472">Membrane</keyword>
<gene>
    <name evidence="2" type="ORF">Abor_012_028</name>
</gene>
<dbReference type="AlphaFoldDB" id="A0A0D6NI29"/>
<accession>A0A6N3SXR3</accession>
<sequence>MDPTTLLASLFNYVLPMLPAKYAAAASVIGSFAVSTCALIAYFWPRPAAGSKLLPLYDVINKLGLNGKHAANADDTAAKSSTPKT</sequence>
<evidence type="ECO:0000313" key="2">
    <source>
        <dbReference type="EMBL" id="GAN65689.1"/>
    </source>
</evidence>
<keyword evidence="1" id="KW-1133">Transmembrane helix</keyword>
<protein>
    <submittedName>
        <fullName evidence="2">Uncharacterized protein</fullName>
    </submittedName>
</protein>
<dbReference type="GeneID" id="76203838"/>
<feature type="transmembrane region" description="Helical" evidence="1">
    <location>
        <begin position="20"/>
        <end position="44"/>
    </location>
</feature>
<proteinExistence type="predicted"/>
<dbReference type="EMBL" id="BAMX01000012">
    <property type="protein sequence ID" value="GAN65689.1"/>
    <property type="molecule type" value="Genomic_DNA"/>
</dbReference>
<dbReference type="Proteomes" id="UP000032670">
    <property type="component" value="Unassembled WGS sequence"/>
</dbReference>